<feature type="transmembrane region" description="Helical" evidence="7">
    <location>
        <begin position="122"/>
        <end position="142"/>
    </location>
</feature>
<keyword evidence="6 7" id="KW-0472">Membrane</keyword>
<keyword evidence="5 7" id="KW-1133">Transmembrane helix</keyword>
<dbReference type="GO" id="GO:0015293">
    <property type="term" value="F:symporter activity"/>
    <property type="evidence" value="ECO:0007669"/>
    <property type="project" value="UniProtKB-KW"/>
</dbReference>
<dbReference type="AlphaFoldDB" id="A0A9X1ISD1"/>
<dbReference type="GO" id="GO:0005886">
    <property type="term" value="C:plasma membrane"/>
    <property type="evidence" value="ECO:0007669"/>
    <property type="project" value="TreeGrafter"/>
</dbReference>
<accession>A0A9X1ISD1</accession>
<keyword evidence="4" id="KW-0769">Symport</keyword>
<feature type="transmembrane region" description="Helical" evidence="7">
    <location>
        <begin position="193"/>
        <end position="211"/>
    </location>
</feature>
<dbReference type="Pfam" id="PF01566">
    <property type="entry name" value="Nramp"/>
    <property type="match status" value="1"/>
</dbReference>
<dbReference type="GO" id="GO:0015086">
    <property type="term" value="F:cadmium ion transmembrane transporter activity"/>
    <property type="evidence" value="ECO:0007669"/>
    <property type="project" value="TreeGrafter"/>
</dbReference>
<reference evidence="8" key="1">
    <citation type="submission" date="2021-05" db="EMBL/GenBank/DDBJ databases">
        <title>Genome of Sphingobium sp. strain.</title>
        <authorList>
            <person name="Fan R."/>
        </authorList>
    </citation>
    <scope>NUCLEOTIDE SEQUENCE</scope>
    <source>
        <strain evidence="8">H33</strain>
    </source>
</reference>
<evidence type="ECO:0000256" key="2">
    <source>
        <dbReference type="ARBA" id="ARBA00022448"/>
    </source>
</evidence>
<dbReference type="GO" id="GO:0005384">
    <property type="term" value="F:manganese ion transmembrane transporter activity"/>
    <property type="evidence" value="ECO:0007669"/>
    <property type="project" value="TreeGrafter"/>
</dbReference>
<gene>
    <name evidence="8" type="ORF">KK488_16015</name>
</gene>
<protein>
    <submittedName>
        <fullName evidence="8">Divalent metal cation transporter</fullName>
    </submittedName>
</protein>
<keyword evidence="2" id="KW-0813">Transport</keyword>
<evidence type="ECO:0000256" key="3">
    <source>
        <dbReference type="ARBA" id="ARBA00022692"/>
    </source>
</evidence>
<organism evidence="8 9">
    <name type="scientific">Sphingobium nicotianae</name>
    <dbReference type="NCBI Taxonomy" id="2782607"/>
    <lineage>
        <taxon>Bacteria</taxon>
        <taxon>Pseudomonadati</taxon>
        <taxon>Pseudomonadota</taxon>
        <taxon>Alphaproteobacteria</taxon>
        <taxon>Sphingomonadales</taxon>
        <taxon>Sphingomonadaceae</taxon>
        <taxon>Sphingobium</taxon>
    </lineage>
</organism>
<feature type="transmembrane region" description="Helical" evidence="7">
    <location>
        <begin position="52"/>
        <end position="76"/>
    </location>
</feature>
<sequence>MSARRIEKVSFRTRRVALFDQLGPGLVTGAADDDPSGIATYSQAGAQFGFSLLWTLLLTYPLMSAVQLVSAHIGRVTGQGLARNMRSLLWAPAVNMLVGLLFIANTINIGADIAAMGEAGELVTGISGHIFTIAFAIGSLLLQLYVPYHRYARLLKWLTLSLFAYVALALILKLDWAAVLHGLFWPRIAGQDAVVTIVAIFGTTISPYLFFWQSAQEVEDIALHPEARPLIDAPSQAESEFSRMRIDTWFGMAISNIVALAIMIGTAATLHSAGMTSIETAADAARALEPVAGHFALLLFSIGIIGTGLLAVPVLAGSAAYAVSETQGWRASLERRPKEATGFYAVIAAATVLGIVIDWSPLDPIKALFWSAVINGVVAVPLMMAMMIIVSRHRIMGKFTATPGLLISGWLATALMGAAACALILVR</sequence>
<dbReference type="Proteomes" id="UP001138757">
    <property type="component" value="Unassembled WGS sequence"/>
</dbReference>
<name>A0A9X1ISD1_9SPHN</name>
<comment type="caution">
    <text evidence="8">The sequence shown here is derived from an EMBL/GenBank/DDBJ whole genome shotgun (WGS) entry which is preliminary data.</text>
</comment>
<evidence type="ECO:0000256" key="1">
    <source>
        <dbReference type="ARBA" id="ARBA00004141"/>
    </source>
</evidence>
<evidence type="ECO:0000256" key="7">
    <source>
        <dbReference type="SAM" id="Phobius"/>
    </source>
</evidence>
<evidence type="ECO:0000313" key="9">
    <source>
        <dbReference type="Proteomes" id="UP001138757"/>
    </source>
</evidence>
<dbReference type="EMBL" id="JAHGAW010000011">
    <property type="protein sequence ID" value="MBT2188461.1"/>
    <property type="molecule type" value="Genomic_DNA"/>
</dbReference>
<feature type="transmembrane region" description="Helical" evidence="7">
    <location>
        <begin position="343"/>
        <end position="362"/>
    </location>
</feature>
<dbReference type="PANTHER" id="PTHR11706:SF33">
    <property type="entry name" value="NATURAL RESISTANCE-ASSOCIATED MACROPHAGE PROTEIN 2"/>
    <property type="match status" value="1"/>
</dbReference>
<feature type="transmembrane region" description="Helical" evidence="7">
    <location>
        <begin position="249"/>
        <end position="271"/>
    </location>
</feature>
<dbReference type="PANTHER" id="PTHR11706">
    <property type="entry name" value="SOLUTE CARRIER PROTEIN FAMILY 11 MEMBER"/>
    <property type="match status" value="1"/>
</dbReference>
<evidence type="ECO:0000256" key="5">
    <source>
        <dbReference type="ARBA" id="ARBA00022989"/>
    </source>
</evidence>
<feature type="transmembrane region" description="Helical" evidence="7">
    <location>
        <begin position="368"/>
        <end position="390"/>
    </location>
</feature>
<evidence type="ECO:0000256" key="6">
    <source>
        <dbReference type="ARBA" id="ARBA00023136"/>
    </source>
</evidence>
<keyword evidence="3 7" id="KW-0812">Transmembrane</keyword>
<feature type="transmembrane region" description="Helical" evidence="7">
    <location>
        <begin position="402"/>
        <end position="426"/>
    </location>
</feature>
<dbReference type="InterPro" id="IPR001046">
    <property type="entry name" value="NRAMP_fam"/>
</dbReference>
<evidence type="ECO:0000313" key="8">
    <source>
        <dbReference type="EMBL" id="MBT2188461.1"/>
    </source>
</evidence>
<keyword evidence="9" id="KW-1185">Reference proteome</keyword>
<proteinExistence type="predicted"/>
<feature type="transmembrane region" description="Helical" evidence="7">
    <location>
        <begin position="291"/>
        <end position="323"/>
    </location>
</feature>
<feature type="transmembrane region" description="Helical" evidence="7">
    <location>
        <begin position="154"/>
        <end position="173"/>
    </location>
</feature>
<feature type="transmembrane region" description="Helical" evidence="7">
    <location>
        <begin position="88"/>
        <end position="110"/>
    </location>
</feature>
<dbReference type="GO" id="GO:0034755">
    <property type="term" value="P:iron ion transmembrane transport"/>
    <property type="evidence" value="ECO:0007669"/>
    <property type="project" value="TreeGrafter"/>
</dbReference>
<evidence type="ECO:0000256" key="4">
    <source>
        <dbReference type="ARBA" id="ARBA00022847"/>
    </source>
</evidence>
<comment type="subcellular location">
    <subcellularLocation>
        <location evidence="1">Membrane</location>
        <topology evidence="1">Multi-pass membrane protein</topology>
    </subcellularLocation>
</comment>